<feature type="transmembrane region" description="Helical" evidence="2">
    <location>
        <begin position="1066"/>
        <end position="1088"/>
    </location>
</feature>
<name>A0ABQ6NCQ5_9STRA</name>
<evidence type="ECO:0000313" key="4">
    <source>
        <dbReference type="Proteomes" id="UP001165060"/>
    </source>
</evidence>
<organism evidence="3 4">
    <name type="scientific">Tetraparma gracilis</name>
    <dbReference type="NCBI Taxonomy" id="2962635"/>
    <lineage>
        <taxon>Eukaryota</taxon>
        <taxon>Sar</taxon>
        <taxon>Stramenopiles</taxon>
        <taxon>Ochrophyta</taxon>
        <taxon>Bolidophyceae</taxon>
        <taxon>Parmales</taxon>
        <taxon>Triparmaceae</taxon>
        <taxon>Tetraparma</taxon>
    </lineage>
</organism>
<dbReference type="EMBL" id="BRYB01006287">
    <property type="protein sequence ID" value="GMI54370.1"/>
    <property type="molecule type" value="Genomic_DNA"/>
</dbReference>
<evidence type="ECO:0000256" key="2">
    <source>
        <dbReference type="SAM" id="Phobius"/>
    </source>
</evidence>
<feature type="transmembrane region" description="Helical" evidence="2">
    <location>
        <begin position="1108"/>
        <end position="1127"/>
    </location>
</feature>
<comment type="caution">
    <text evidence="3">The sequence shown here is derived from an EMBL/GenBank/DDBJ whole genome shotgun (WGS) entry which is preliminary data.</text>
</comment>
<evidence type="ECO:0000313" key="3">
    <source>
        <dbReference type="EMBL" id="GMI54370.1"/>
    </source>
</evidence>
<accession>A0ABQ6NCQ5</accession>
<dbReference type="Proteomes" id="UP001165060">
    <property type="component" value="Unassembled WGS sequence"/>
</dbReference>
<dbReference type="Gene3D" id="3.30.530.20">
    <property type="match status" value="3"/>
</dbReference>
<sequence>MWADYSPRLAETSSRSIAAGKVITSIDASAKDAAAWLFYSCGRRRVQISRDAGNPAREIVQEINSHDNVMATIMAMPIFFHDRELVARLLVVRLAGSPETYVVAILSNDTPMDWGGEVNIIRARTRAFMTIEPVPGSADKECKMTCIQLLDAGGKIPVWVANRKLPFALMVADDVREAFQRDKEADARSSLVIKKRIKRLASDSYSAEETEMAQRVESELGKLDENMFVDIDSPDPFLTMQFQLVLGDAKGVLRGSTVVDSTIESCAAWEVNKMSRANMVNFKKRDNGRFREIHALNEHSWVYNTIMDLNIPTFSPRQWVTRVVAKWRHRKLLYIAYETFEDDAFPLYPGAIRGYSRSLWQYEELKPMAGLPQTRVTNTMQVALNGIIPQSVVNKQGVDFLMYMSDMRTYFDEGESIDAASEQAVVKNIKAYAADPALRVYTDKQQMIVKEALKSISYFDEGKAKTVKTPSSFVKNNIIQKESFPVAWGRSTVDVLATKEQILAYLWCVESRCRRTPEDYERIVLERVSAHAEVQYMSKHGYRRRGFSLRPRDGLSDCVWTHMPNGDLLFATWPTIHTARPIEDERRTFLSLFKRKAASGSRKILRSVTREMSGKGSKKHLKMTRSGKIRHKEPSVRAKMPLAVQIKEISPGICRVVYVNNLDMGGTVPKWAMNMFLVRSMTVTLRMKFHFTGLVPLEEYNEDIGKEIGDYMLVKTRQEKMMQGDTLAERRVAVVFEGMLGLRELRDKYPWVQALMAKVVFNGIWPREEISRKAINLSSKDGGLIGSAFAVTLATSLTPEVAVDTWIVSYLALKDIDKEYTWFRPMMVATARRLLSKVAWGVKLRVAMGAGLSMLDMVTDAFVIQLYMGEERDTQGAYGQALLVMVTMKMIELWTEAIPGCLLQAYAYLELYNSGGNSTRALFSLVVSAATSGFAAASVSYDIDADPKRRHQSPEFYGMLPDDATKRLIVFVSISVNSTLLLLIRAIAVALVLVCTNPVYFVVYLVADWLLYVLYKVARKDLIHFFPLKTRSASTVVSLLVRICEKFVVDHTAILQWRMAQGLGGAYFSVAMASAFVFNFVAAALYSSSDYVKTTLAEETTSLTGADALLLVSTLNAIWFVNFLLLVSNSGEYRQTFYSLQTGKEFTIEYFTEGRDDETRAQVFKDNVILWESIREDVKRWVQKNWFQWQFDRPAWLTEDMENKIPKDMIPPEDASGRT</sequence>
<feature type="non-terminal residue" evidence="3">
    <location>
        <position position="1219"/>
    </location>
</feature>
<proteinExistence type="predicted"/>
<gene>
    <name evidence="3" type="ORF">TeGR_g13961</name>
</gene>
<dbReference type="InterPro" id="IPR023393">
    <property type="entry name" value="START-like_dom_sf"/>
</dbReference>
<dbReference type="PANTHER" id="PTHR19308">
    <property type="entry name" value="PHOSPHATIDYLCHOLINE TRANSFER PROTEIN"/>
    <property type="match status" value="1"/>
</dbReference>
<protein>
    <submittedName>
        <fullName evidence="3">Uncharacterized protein</fullName>
    </submittedName>
</protein>
<dbReference type="SUPFAM" id="SSF55961">
    <property type="entry name" value="Bet v1-like"/>
    <property type="match status" value="3"/>
</dbReference>
<dbReference type="PANTHER" id="PTHR19308:SF14">
    <property type="entry name" value="START DOMAIN-CONTAINING PROTEIN"/>
    <property type="match status" value="1"/>
</dbReference>
<dbReference type="InterPro" id="IPR051213">
    <property type="entry name" value="START_lipid_transfer"/>
</dbReference>
<keyword evidence="2" id="KW-0472">Membrane</keyword>
<evidence type="ECO:0000256" key="1">
    <source>
        <dbReference type="SAM" id="MobiDB-lite"/>
    </source>
</evidence>
<feature type="transmembrane region" description="Helical" evidence="2">
    <location>
        <begin position="921"/>
        <end position="941"/>
    </location>
</feature>
<feature type="compositionally biased region" description="Basic residues" evidence="1">
    <location>
        <begin position="616"/>
        <end position="631"/>
    </location>
</feature>
<feature type="region of interest" description="Disordered" evidence="1">
    <location>
        <begin position="609"/>
        <end position="632"/>
    </location>
</feature>
<feature type="transmembrane region" description="Helical" evidence="2">
    <location>
        <begin position="999"/>
        <end position="1018"/>
    </location>
</feature>
<feature type="transmembrane region" description="Helical" evidence="2">
    <location>
        <begin position="968"/>
        <end position="993"/>
    </location>
</feature>
<keyword evidence="2" id="KW-0812">Transmembrane</keyword>
<reference evidence="3 4" key="1">
    <citation type="journal article" date="2023" name="Commun. Biol.">
        <title>Genome analysis of Parmales, the sister group of diatoms, reveals the evolutionary specialization of diatoms from phago-mixotrophs to photoautotrophs.</title>
        <authorList>
            <person name="Ban H."/>
            <person name="Sato S."/>
            <person name="Yoshikawa S."/>
            <person name="Yamada K."/>
            <person name="Nakamura Y."/>
            <person name="Ichinomiya M."/>
            <person name="Sato N."/>
            <person name="Blanc-Mathieu R."/>
            <person name="Endo H."/>
            <person name="Kuwata A."/>
            <person name="Ogata H."/>
        </authorList>
    </citation>
    <scope>NUCLEOTIDE SEQUENCE [LARGE SCALE GENOMIC DNA]</scope>
</reference>
<keyword evidence="2" id="KW-1133">Transmembrane helix</keyword>
<keyword evidence="4" id="KW-1185">Reference proteome</keyword>